<keyword evidence="5" id="KW-0808">Transferase</keyword>
<keyword evidence="4" id="KW-0285">Flavoprotein</keyword>
<keyword evidence="7" id="KW-0274">FAD</keyword>
<keyword evidence="11" id="KW-0449">Lipoprotein</keyword>
<evidence type="ECO:0000256" key="9">
    <source>
        <dbReference type="ARBA" id="ARBA00031306"/>
    </source>
</evidence>
<evidence type="ECO:0000256" key="4">
    <source>
        <dbReference type="ARBA" id="ARBA00022630"/>
    </source>
</evidence>
<protein>
    <recommendedName>
        <fullName evidence="3">FAD:protein FMN transferase</fullName>
        <ecNumber evidence="2">2.7.1.180</ecNumber>
    </recommendedName>
    <alternativeName>
        <fullName evidence="9">Flavin transferase</fullName>
    </alternativeName>
</protein>
<evidence type="ECO:0000256" key="10">
    <source>
        <dbReference type="ARBA" id="ARBA00048540"/>
    </source>
</evidence>
<dbReference type="SUPFAM" id="SSF143631">
    <property type="entry name" value="ApbE-like"/>
    <property type="match status" value="1"/>
</dbReference>
<name>A0A2X2LTP5_SPHMU</name>
<reference evidence="11 12" key="1">
    <citation type="submission" date="2018-06" db="EMBL/GenBank/DDBJ databases">
        <authorList>
            <consortium name="Pathogen Informatics"/>
            <person name="Doyle S."/>
        </authorList>
    </citation>
    <scope>NUCLEOTIDE SEQUENCE [LARGE SCALE GENOMIC DNA]</scope>
    <source>
        <strain evidence="11 12">NCTC11343</strain>
    </source>
</reference>
<evidence type="ECO:0000313" key="12">
    <source>
        <dbReference type="Proteomes" id="UP000251241"/>
    </source>
</evidence>
<organism evidence="11 12">
    <name type="scientific">Sphingobacterium multivorum</name>
    <dbReference type="NCBI Taxonomy" id="28454"/>
    <lineage>
        <taxon>Bacteria</taxon>
        <taxon>Pseudomonadati</taxon>
        <taxon>Bacteroidota</taxon>
        <taxon>Sphingobacteriia</taxon>
        <taxon>Sphingobacteriales</taxon>
        <taxon>Sphingobacteriaceae</taxon>
        <taxon>Sphingobacterium</taxon>
    </lineage>
</organism>
<evidence type="ECO:0000256" key="6">
    <source>
        <dbReference type="ARBA" id="ARBA00022723"/>
    </source>
</evidence>
<gene>
    <name evidence="11" type="primary">apbE_2</name>
    <name evidence="11" type="ORF">NCTC11343_04851</name>
</gene>
<dbReference type="Pfam" id="PF02424">
    <property type="entry name" value="ApbE"/>
    <property type="match status" value="1"/>
</dbReference>
<dbReference type="AlphaFoldDB" id="A0A2X2LTP5"/>
<evidence type="ECO:0000313" key="11">
    <source>
        <dbReference type="EMBL" id="SPZ92910.1"/>
    </source>
</evidence>
<proteinExistence type="predicted"/>
<dbReference type="PANTHER" id="PTHR30040:SF2">
    <property type="entry name" value="FAD:PROTEIN FMN TRANSFERASE"/>
    <property type="match status" value="1"/>
</dbReference>
<dbReference type="GO" id="GO:0046872">
    <property type="term" value="F:metal ion binding"/>
    <property type="evidence" value="ECO:0007669"/>
    <property type="project" value="UniProtKB-KW"/>
</dbReference>
<accession>A0A2X2LTP5</accession>
<evidence type="ECO:0000256" key="8">
    <source>
        <dbReference type="ARBA" id="ARBA00022842"/>
    </source>
</evidence>
<evidence type="ECO:0000256" key="5">
    <source>
        <dbReference type="ARBA" id="ARBA00022679"/>
    </source>
</evidence>
<comment type="cofactor">
    <cofactor evidence="1">
        <name>Mg(2+)</name>
        <dbReference type="ChEBI" id="CHEBI:18420"/>
    </cofactor>
</comment>
<evidence type="ECO:0000256" key="3">
    <source>
        <dbReference type="ARBA" id="ARBA00016337"/>
    </source>
</evidence>
<dbReference type="PANTHER" id="PTHR30040">
    <property type="entry name" value="THIAMINE BIOSYNTHESIS LIPOPROTEIN APBE"/>
    <property type="match status" value="1"/>
</dbReference>
<evidence type="ECO:0000256" key="2">
    <source>
        <dbReference type="ARBA" id="ARBA00011955"/>
    </source>
</evidence>
<evidence type="ECO:0000256" key="1">
    <source>
        <dbReference type="ARBA" id="ARBA00001946"/>
    </source>
</evidence>
<keyword evidence="6" id="KW-0479">Metal-binding</keyword>
<sequence length="142" mass="15780">MVKVLHLNEMAVATSGSYEKYAEINGKRYSHIINPVTGYPATGLTSVTIYGPSAEIANALSTSIMVLGEKEGKKLIQRFPAYRYIFITDKVKSFSSGGSNRPHSIIFFLKVSDLIGQKEPSVCFHCCWCLRSHEGFVLFPIK</sequence>
<dbReference type="EMBL" id="UAUU01000011">
    <property type="protein sequence ID" value="SPZ92910.1"/>
    <property type="molecule type" value="Genomic_DNA"/>
</dbReference>
<dbReference type="Gene3D" id="3.10.520.10">
    <property type="entry name" value="ApbE-like domains"/>
    <property type="match status" value="1"/>
</dbReference>
<dbReference type="InterPro" id="IPR024932">
    <property type="entry name" value="ApbE"/>
</dbReference>
<dbReference type="GO" id="GO:0016740">
    <property type="term" value="F:transferase activity"/>
    <property type="evidence" value="ECO:0007669"/>
    <property type="project" value="UniProtKB-KW"/>
</dbReference>
<dbReference type="Proteomes" id="UP000251241">
    <property type="component" value="Unassembled WGS sequence"/>
</dbReference>
<dbReference type="EC" id="2.7.1.180" evidence="2"/>
<keyword evidence="8" id="KW-0460">Magnesium</keyword>
<evidence type="ECO:0000256" key="7">
    <source>
        <dbReference type="ARBA" id="ARBA00022827"/>
    </source>
</evidence>
<dbReference type="InterPro" id="IPR003374">
    <property type="entry name" value="ApbE-like_sf"/>
</dbReference>
<comment type="catalytic activity">
    <reaction evidence="10">
        <text>L-threonyl-[protein] + FAD = FMN-L-threonyl-[protein] + AMP + H(+)</text>
        <dbReference type="Rhea" id="RHEA:36847"/>
        <dbReference type="Rhea" id="RHEA-COMP:11060"/>
        <dbReference type="Rhea" id="RHEA-COMP:11061"/>
        <dbReference type="ChEBI" id="CHEBI:15378"/>
        <dbReference type="ChEBI" id="CHEBI:30013"/>
        <dbReference type="ChEBI" id="CHEBI:57692"/>
        <dbReference type="ChEBI" id="CHEBI:74257"/>
        <dbReference type="ChEBI" id="CHEBI:456215"/>
        <dbReference type="EC" id="2.7.1.180"/>
    </reaction>
</comment>